<dbReference type="PROSITE" id="PS51847">
    <property type="entry name" value="SMP"/>
    <property type="match status" value="1"/>
</dbReference>
<feature type="region of interest" description="Disordered" evidence="8">
    <location>
        <begin position="648"/>
        <end position="676"/>
    </location>
</feature>
<dbReference type="PROSITE" id="PS50081">
    <property type="entry name" value="ZF_DAG_PE_2"/>
    <property type="match status" value="1"/>
</dbReference>
<evidence type="ECO:0000256" key="3">
    <source>
        <dbReference type="ARBA" id="ARBA00022723"/>
    </source>
</evidence>
<accession>T1HIH4</accession>
<dbReference type="GO" id="GO:0046872">
    <property type="term" value="F:metal ion binding"/>
    <property type="evidence" value="ECO:0007669"/>
    <property type="project" value="UniProtKB-KW"/>
</dbReference>
<keyword evidence="6" id="KW-0446">Lipid-binding</keyword>
<evidence type="ECO:0000256" key="5">
    <source>
        <dbReference type="ARBA" id="ARBA00023055"/>
    </source>
</evidence>
<dbReference type="GO" id="GO:1990456">
    <property type="term" value="P:mitochondrion-endoplasmic reticulum membrane tethering"/>
    <property type="evidence" value="ECO:0007669"/>
    <property type="project" value="InterPro"/>
</dbReference>
<evidence type="ECO:0000256" key="2">
    <source>
        <dbReference type="ARBA" id="ARBA00022448"/>
    </source>
</evidence>
<dbReference type="InterPro" id="IPR036034">
    <property type="entry name" value="PDZ_sf"/>
</dbReference>
<dbReference type="VEuPathDB" id="VectorBase:RPRC003847"/>
<comment type="subcellular location">
    <subcellularLocation>
        <location evidence="1">Membrane</location>
    </subcellularLocation>
</comment>
<dbReference type="InterPro" id="IPR001478">
    <property type="entry name" value="PDZ"/>
</dbReference>
<evidence type="ECO:0000313" key="10">
    <source>
        <dbReference type="EnsemblMetazoa" id="RPRC003847-PA"/>
    </source>
</evidence>
<dbReference type="InterPro" id="IPR035892">
    <property type="entry name" value="C2_domain_sf"/>
</dbReference>
<dbReference type="GO" id="GO:0016020">
    <property type="term" value="C:membrane"/>
    <property type="evidence" value="ECO:0007669"/>
    <property type="project" value="UniProtKB-SubCell"/>
</dbReference>
<keyword evidence="9" id="KW-0812">Transmembrane</keyword>
<feature type="region of interest" description="Disordered" evidence="8">
    <location>
        <begin position="791"/>
        <end position="825"/>
    </location>
</feature>
<dbReference type="InterPro" id="IPR046349">
    <property type="entry name" value="C1-like_sf"/>
</dbReference>
<dbReference type="InterPro" id="IPR039275">
    <property type="entry name" value="PDZD8"/>
</dbReference>
<keyword evidence="3" id="KW-0479">Metal-binding</keyword>
<dbReference type="PROSITE" id="PS00479">
    <property type="entry name" value="ZF_DAG_PE_1"/>
    <property type="match status" value="1"/>
</dbReference>
<name>T1HIH4_RHOPR</name>
<dbReference type="SUPFAM" id="SSF57889">
    <property type="entry name" value="Cysteine-rich domain"/>
    <property type="match status" value="1"/>
</dbReference>
<dbReference type="PANTHER" id="PTHR21519">
    <property type="entry name" value="PDZ DOMAIN-CONTAINING PROTEIN 8"/>
    <property type="match status" value="1"/>
</dbReference>
<feature type="compositionally biased region" description="Low complexity" evidence="8">
    <location>
        <begin position="648"/>
        <end position="670"/>
    </location>
</feature>
<dbReference type="Pfam" id="PF26547">
    <property type="entry name" value="PDZD8_N"/>
    <property type="match status" value="1"/>
</dbReference>
<dbReference type="OMA" id="TEPIIGH"/>
<keyword evidence="2" id="KW-0813">Transport</keyword>
<dbReference type="Gene3D" id="3.30.60.20">
    <property type="match status" value="1"/>
</dbReference>
<dbReference type="STRING" id="13249.T1HIH4"/>
<sequence length="934" mass="103706">MMALLYIILLIISFLIGVTVTLVVEWYLFNNYINSKPFVGPTSTPVVDPFEIPKVMEVRRARRFSSSTNKWNPFSRGKESAGAINALLQFLFQECRNTKRVRKWFRDRLRFELEELLTRTTTGRLFESIALRDLNLGSHLPAIHSIEVKTINLDPVTKLIDEVEISLDIEYNGGFQLSIDANMRLSKMAHVSVKVNELSGLGRLKFSRYPYTHWCFSFYTDPTLNLTVESQFQGRSLPQALANFQIRKALKRKHTLPYYKIRYKPFFIKAEIDSSQDGEEPPRGNLEVAIIEVSRITEVAGVVFCTVAIDNTAWIELIQTGSTSYLTVDISIMKQQGQHLGIQFKQEFVPDKYQVCVIVDSIQNSAVADLKEGDIIVMADGKSVSSLPVLHKILKQGPNKIVLRIERKMKSIIQDDKISNEVIIRLLSFGLRNRGGCGDKTDSDSSNPPSSSGIFSYFTEYYSVKQGTNHSVLMKTNNNLEKRSSNAPGSNSAGSPQISLNRCHYSSLTVWNPDHSLPRFSISSEQEFDPNRLQFFSTKDVAYSKVIHFNESFNFQVLPEHKYMNVSVWHRDSSKNNLLGHISLPLSVHCCSLTPGHHVVAFSLLPPNPAMANSLTNNLSSHPGFEPCLCFGDVLLAFSFTNNTSSSSSTTAASISNPPVTVTPSPTSSSIGSEQSNAPGIPHDFIRTHFEKVTQCGFCFKKIWLKDALQCQGCLMSCHKKCAVKAQAGPGCARSIRRQSVQPEIITTSYIWDQHKNQLKIAGNSDLFFKLSLGSLLVNVANKGLKRAGSATTLAPPGLDENSAGNSVSLPPSPNHSPSPSRKEGLFCLSTSSGEEINQALEVLLSRPHDEGVMDIAKASGKMLFADLPSDLRKVKIDEMMSKLKDAIDAEKQSLENPAAKAKVAFLVGKSEERLQALAVLMLHCCAGLQDHQE</sequence>
<dbReference type="Gene3D" id="2.30.42.10">
    <property type="match status" value="1"/>
</dbReference>
<dbReference type="Gene3D" id="2.60.40.150">
    <property type="entry name" value="C2 domain"/>
    <property type="match status" value="1"/>
</dbReference>
<evidence type="ECO:0000256" key="9">
    <source>
        <dbReference type="SAM" id="Phobius"/>
    </source>
</evidence>
<evidence type="ECO:0000256" key="8">
    <source>
        <dbReference type="SAM" id="MobiDB-lite"/>
    </source>
</evidence>
<dbReference type="GO" id="GO:0005739">
    <property type="term" value="C:mitochondrion"/>
    <property type="evidence" value="ECO:0007669"/>
    <property type="project" value="GOC"/>
</dbReference>
<dbReference type="SUPFAM" id="SSF49562">
    <property type="entry name" value="C2 domain (Calcium/lipid-binding domain, CaLB)"/>
    <property type="match status" value="1"/>
</dbReference>
<dbReference type="EnsemblMetazoa" id="RPRC003847-RA">
    <property type="protein sequence ID" value="RPRC003847-PA"/>
    <property type="gene ID" value="RPRC003847"/>
</dbReference>
<dbReference type="FunCoup" id="T1HIH4">
    <property type="interactions" value="118"/>
</dbReference>
<dbReference type="AlphaFoldDB" id="T1HIH4"/>
<proteinExistence type="predicted"/>
<evidence type="ECO:0000256" key="4">
    <source>
        <dbReference type="ARBA" id="ARBA00022833"/>
    </source>
</evidence>
<dbReference type="GO" id="GO:0008289">
    <property type="term" value="F:lipid binding"/>
    <property type="evidence" value="ECO:0007669"/>
    <property type="project" value="UniProtKB-KW"/>
</dbReference>
<dbReference type="CDD" id="cd21674">
    <property type="entry name" value="SMP_PDZD8"/>
    <property type="match status" value="1"/>
</dbReference>
<evidence type="ECO:0000256" key="7">
    <source>
        <dbReference type="ARBA" id="ARBA00023136"/>
    </source>
</evidence>
<feature type="transmembrane region" description="Helical" evidence="9">
    <location>
        <begin position="7"/>
        <end position="29"/>
    </location>
</feature>
<keyword evidence="11" id="KW-1185">Reference proteome</keyword>
<reference evidence="10" key="1">
    <citation type="submission" date="2015-05" db="UniProtKB">
        <authorList>
            <consortium name="EnsemblMetazoa"/>
        </authorList>
    </citation>
    <scope>IDENTIFICATION</scope>
</reference>
<evidence type="ECO:0000256" key="1">
    <source>
        <dbReference type="ARBA" id="ARBA00004370"/>
    </source>
</evidence>
<keyword evidence="7 9" id="KW-0472">Membrane</keyword>
<dbReference type="PROSITE" id="PS50106">
    <property type="entry name" value="PDZ"/>
    <property type="match status" value="1"/>
</dbReference>
<evidence type="ECO:0000256" key="6">
    <source>
        <dbReference type="ARBA" id="ARBA00023121"/>
    </source>
</evidence>
<keyword evidence="9" id="KW-1133">Transmembrane helix</keyword>
<dbReference type="GO" id="GO:0006869">
    <property type="term" value="P:lipid transport"/>
    <property type="evidence" value="ECO:0007669"/>
    <property type="project" value="UniProtKB-KW"/>
</dbReference>
<evidence type="ECO:0000313" key="11">
    <source>
        <dbReference type="Proteomes" id="UP000015103"/>
    </source>
</evidence>
<dbReference type="EMBL" id="ACPB03001245">
    <property type="status" value="NOT_ANNOTATED_CDS"/>
    <property type="molecule type" value="Genomic_DNA"/>
</dbReference>
<dbReference type="PANTHER" id="PTHR21519:SF1">
    <property type="entry name" value="PDZ DOMAIN-CONTAINING PROTEIN 8"/>
    <property type="match status" value="1"/>
</dbReference>
<dbReference type="InterPro" id="IPR031468">
    <property type="entry name" value="SMP_LBD"/>
</dbReference>
<dbReference type="InParanoid" id="T1HIH4"/>
<keyword evidence="5" id="KW-0445">Lipid transport</keyword>
<dbReference type="CDD" id="cd20825">
    <property type="entry name" value="C1_PDZD8"/>
    <property type="match status" value="1"/>
</dbReference>
<dbReference type="SUPFAM" id="SSF50156">
    <property type="entry name" value="PDZ domain-like"/>
    <property type="match status" value="1"/>
</dbReference>
<dbReference type="eggNOG" id="KOG3532">
    <property type="taxonomic scope" value="Eukaryota"/>
</dbReference>
<dbReference type="InterPro" id="IPR000008">
    <property type="entry name" value="C2_dom"/>
</dbReference>
<dbReference type="SMART" id="SM00109">
    <property type="entry name" value="C1"/>
    <property type="match status" value="1"/>
</dbReference>
<dbReference type="HOGENOM" id="CLU_008594_0_0_1"/>
<protein>
    <recommendedName>
        <fullName evidence="12">PDZ domain-containing protein 8</fullName>
    </recommendedName>
</protein>
<dbReference type="SMART" id="SM00228">
    <property type="entry name" value="PDZ"/>
    <property type="match status" value="1"/>
</dbReference>
<dbReference type="Pfam" id="PF00168">
    <property type="entry name" value="C2"/>
    <property type="match status" value="1"/>
</dbReference>
<keyword evidence="4" id="KW-0862">Zinc</keyword>
<dbReference type="GO" id="GO:0044233">
    <property type="term" value="C:mitochondria-associated endoplasmic reticulum membrane contact site"/>
    <property type="evidence" value="ECO:0007669"/>
    <property type="project" value="InterPro"/>
</dbReference>
<dbReference type="InterPro" id="IPR058801">
    <property type="entry name" value="PDZD8_N"/>
</dbReference>
<dbReference type="Proteomes" id="UP000015103">
    <property type="component" value="Unassembled WGS sequence"/>
</dbReference>
<organism evidence="10 11">
    <name type="scientific">Rhodnius prolixus</name>
    <name type="common">Triatomid bug</name>
    <dbReference type="NCBI Taxonomy" id="13249"/>
    <lineage>
        <taxon>Eukaryota</taxon>
        <taxon>Metazoa</taxon>
        <taxon>Ecdysozoa</taxon>
        <taxon>Arthropoda</taxon>
        <taxon>Hexapoda</taxon>
        <taxon>Insecta</taxon>
        <taxon>Pterygota</taxon>
        <taxon>Neoptera</taxon>
        <taxon>Paraneoptera</taxon>
        <taxon>Hemiptera</taxon>
        <taxon>Heteroptera</taxon>
        <taxon>Panheteroptera</taxon>
        <taxon>Cimicomorpha</taxon>
        <taxon>Reduviidae</taxon>
        <taxon>Triatominae</taxon>
        <taxon>Rhodnius</taxon>
    </lineage>
</organism>
<dbReference type="GO" id="GO:0051560">
    <property type="term" value="P:mitochondrial calcium ion homeostasis"/>
    <property type="evidence" value="ECO:0007669"/>
    <property type="project" value="InterPro"/>
</dbReference>
<dbReference type="InterPro" id="IPR002219">
    <property type="entry name" value="PKC_DAG/PE"/>
</dbReference>
<evidence type="ECO:0008006" key="12">
    <source>
        <dbReference type="Google" id="ProtNLM"/>
    </source>
</evidence>